<feature type="region of interest" description="Disordered" evidence="1">
    <location>
        <begin position="1"/>
        <end position="27"/>
    </location>
</feature>
<proteinExistence type="predicted"/>
<accession>A0A1B7T9N1</accession>
<comment type="caution">
    <text evidence="3">The sequence shown here is derived from an EMBL/GenBank/DDBJ whole genome shotgun (WGS) entry which is preliminary data.</text>
</comment>
<reference evidence="4" key="1">
    <citation type="journal article" date="2016" name="Proc. Natl. Acad. Sci. U.S.A.">
        <title>Comparative genomics of biotechnologically important yeasts.</title>
        <authorList>
            <person name="Riley R."/>
            <person name="Haridas S."/>
            <person name="Wolfe K.H."/>
            <person name="Lopes M.R."/>
            <person name="Hittinger C.T."/>
            <person name="Goeker M."/>
            <person name="Salamov A.A."/>
            <person name="Wisecaver J.H."/>
            <person name="Long T.M."/>
            <person name="Calvey C.H."/>
            <person name="Aerts A.L."/>
            <person name="Barry K.W."/>
            <person name="Choi C."/>
            <person name="Clum A."/>
            <person name="Coughlan A.Y."/>
            <person name="Deshpande S."/>
            <person name="Douglass A.P."/>
            <person name="Hanson S.J."/>
            <person name="Klenk H.-P."/>
            <person name="LaButti K.M."/>
            <person name="Lapidus A."/>
            <person name="Lindquist E.A."/>
            <person name="Lipzen A.M."/>
            <person name="Meier-Kolthoff J.P."/>
            <person name="Ohm R.A."/>
            <person name="Otillar R.P."/>
            <person name="Pangilinan J.L."/>
            <person name="Peng Y."/>
            <person name="Rokas A."/>
            <person name="Rosa C.A."/>
            <person name="Scheuner C."/>
            <person name="Sibirny A.A."/>
            <person name="Slot J.C."/>
            <person name="Stielow J.B."/>
            <person name="Sun H."/>
            <person name="Kurtzman C.P."/>
            <person name="Blackwell M."/>
            <person name="Grigoriev I.V."/>
            <person name="Jeffries T.W."/>
        </authorList>
    </citation>
    <scope>NUCLEOTIDE SEQUENCE [LARGE SCALE GENOMIC DNA]</scope>
    <source>
        <strain evidence="4">NRRL Y-1626</strain>
    </source>
</reference>
<dbReference type="PROSITE" id="PS50030">
    <property type="entry name" value="UBA"/>
    <property type="match status" value="1"/>
</dbReference>
<dbReference type="SUPFAM" id="SSF46934">
    <property type="entry name" value="UBA-like"/>
    <property type="match status" value="1"/>
</dbReference>
<name>A0A1B7T9N1_9ASCO</name>
<dbReference type="Proteomes" id="UP000092321">
    <property type="component" value="Unassembled WGS sequence"/>
</dbReference>
<dbReference type="AlphaFoldDB" id="A0A1B7T9N1"/>
<dbReference type="OrthoDB" id="524326at2759"/>
<organism evidence="3 4">
    <name type="scientific">Hanseniaspora valbyensis NRRL Y-1626</name>
    <dbReference type="NCBI Taxonomy" id="766949"/>
    <lineage>
        <taxon>Eukaryota</taxon>
        <taxon>Fungi</taxon>
        <taxon>Dikarya</taxon>
        <taxon>Ascomycota</taxon>
        <taxon>Saccharomycotina</taxon>
        <taxon>Saccharomycetes</taxon>
        <taxon>Saccharomycodales</taxon>
        <taxon>Saccharomycodaceae</taxon>
        <taxon>Hanseniaspora</taxon>
    </lineage>
</organism>
<dbReference type="InterPro" id="IPR015940">
    <property type="entry name" value="UBA"/>
</dbReference>
<feature type="compositionally biased region" description="Low complexity" evidence="1">
    <location>
        <begin position="18"/>
        <end position="27"/>
    </location>
</feature>
<protein>
    <recommendedName>
        <fullName evidence="2">UBA domain-containing protein</fullName>
    </recommendedName>
</protein>
<evidence type="ECO:0000313" key="4">
    <source>
        <dbReference type="Proteomes" id="UP000092321"/>
    </source>
</evidence>
<dbReference type="InterPro" id="IPR009060">
    <property type="entry name" value="UBA-like_sf"/>
</dbReference>
<gene>
    <name evidence="3" type="ORF">HANVADRAFT_53938</name>
</gene>
<evidence type="ECO:0000313" key="3">
    <source>
        <dbReference type="EMBL" id="OBA25415.1"/>
    </source>
</evidence>
<dbReference type="Pfam" id="PF00627">
    <property type="entry name" value="UBA"/>
    <property type="match status" value="1"/>
</dbReference>
<feature type="domain" description="UBA" evidence="2">
    <location>
        <begin position="31"/>
        <end position="73"/>
    </location>
</feature>
<evidence type="ECO:0000259" key="2">
    <source>
        <dbReference type="PROSITE" id="PS50030"/>
    </source>
</evidence>
<dbReference type="Gene3D" id="1.10.8.10">
    <property type="entry name" value="DNA helicase RuvA subunit, C-terminal domain"/>
    <property type="match status" value="1"/>
</dbReference>
<dbReference type="SMART" id="SM00165">
    <property type="entry name" value="UBA"/>
    <property type="match status" value="1"/>
</dbReference>
<dbReference type="CDD" id="cd14270">
    <property type="entry name" value="UBA"/>
    <property type="match status" value="1"/>
</dbReference>
<keyword evidence="4" id="KW-1185">Reference proteome</keyword>
<sequence>MFESLDKQPQQHVTPVEAIQQQQISSSNNIAISPKDLAIEELTDMGFSEEASKEALERFNWHLESAAQYLVNKN</sequence>
<dbReference type="EMBL" id="LXPE01000111">
    <property type="protein sequence ID" value="OBA25415.1"/>
    <property type="molecule type" value="Genomic_DNA"/>
</dbReference>
<evidence type="ECO:0000256" key="1">
    <source>
        <dbReference type="SAM" id="MobiDB-lite"/>
    </source>
</evidence>